<dbReference type="PATRIC" id="fig|1458461.3.peg.1361"/>
<dbReference type="RefSeq" id="WP_063958509.1">
    <property type="nucleotide sequence ID" value="NZ_HG966617.1"/>
</dbReference>
<dbReference type="AlphaFoldDB" id="X5MMV5"/>
<dbReference type="PANTHER" id="PTHR43747:SF4">
    <property type="entry name" value="FLAVIN-DEPENDENT TRYPTOPHAN HALOGENASE"/>
    <property type="match status" value="1"/>
</dbReference>
<dbReference type="Proteomes" id="UP000032160">
    <property type="component" value="Chromosome I"/>
</dbReference>
<dbReference type="InterPro" id="IPR036188">
    <property type="entry name" value="FAD/NAD-bd_sf"/>
</dbReference>
<gene>
    <name evidence="2" type="ORF">BN1012_Phect1362</name>
</gene>
<dbReference type="GO" id="GO:0004497">
    <property type="term" value="F:monooxygenase activity"/>
    <property type="evidence" value="ECO:0007669"/>
    <property type="project" value="InterPro"/>
</dbReference>
<feature type="region of interest" description="Disordered" evidence="1">
    <location>
        <begin position="556"/>
        <end position="576"/>
    </location>
</feature>
<protein>
    <submittedName>
        <fullName evidence="2">Tryptophan halogenase</fullName>
    </submittedName>
</protein>
<dbReference type="EMBL" id="HG966617">
    <property type="protein sequence ID" value="CDO59576.1"/>
    <property type="molecule type" value="Genomic_DNA"/>
</dbReference>
<dbReference type="PANTHER" id="PTHR43747">
    <property type="entry name" value="FAD-BINDING PROTEIN"/>
    <property type="match status" value="1"/>
</dbReference>
<evidence type="ECO:0000256" key="1">
    <source>
        <dbReference type="SAM" id="MobiDB-lite"/>
    </source>
</evidence>
<sequence length="576" mass="63566">MADPIKHITIVGGGTAGWFTANMLSVFFGMQKNHPANRMRITLIESPNIPTVGVGEATVPSMSLSLQQTGISETDFFKTCNASFKLGVDFAGWNVDAKGKPFSYINPFNTGHRVGGIDPGYYYGRFGGSGASFVQTISPAQDLGMMRKGPRPLGSKPFTEPVNYAYHLDAGLFAKMMQGISVGRGVEHVLDDMVDVERAEDGSIAAINLKEAGRHEVELVIDCTGFKGLLINGALDEPFISYDKYLANDRAMAVQIPHPEQTANGPKFIEPVTRSTALGAGWSWRVPLYNRIGTGYVYSSAHRSDDEARDEFLKHLGDAGKDAEPRVIPMRVGRTRNSWVKNCIAIGLSGGFIEPLESTAIYMIEMAVRWLIAYFPDNSYPDSLRNRYNDVASGLYDEVRDFICLHYALGNRTDSQYWIDAREELEVPDSLAENMEVWKHAMPVMTDLKSQHLFSPEVYTAVLQGKRIYQMRDDWNAGLSLNLNRDMWRKHVSGQRHKISQFVKAMPDHVALLRQIRGETAQQDAPSPLMGNMQGLPGQQAPLPQGSVPLPGLGTRRTPVIKTPIAPADAGDGNLL</sequence>
<evidence type="ECO:0000313" key="2">
    <source>
        <dbReference type="EMBL" id="CDO59576.1"/>
    </source>
</evidence>
<evidence type="ECO:0000313" key="3">
    <source>
        <dbReference type="Proteomes" id="UP000032160"/>
    </source>
</evidence>
<proteinExistence type="predicted"/>
<dbReference type="SUPFAM" id="SSF51905">
    <property type="entry name" value="FAD/NAD(P)-binding domain"/>
    <property type="match status" value="1"/>
</dbReference>
<dbReference type="OrthoDB" id="462203at2"/>
<accession>X5MMV5</accession>
<dbReference type="Gene3D" id="3.50.50.60">
    <property type="entry name" value="FAD/NAD(P)-binding domain"/>
    <property type="match status" value="1"/>
</dbReference>
<reference evidence="2 3" key="1">
    <citation type="journal article" date="2014" name="Front. Genet.">
        <title>Genome and metabolic network of "Candidatus Phaeomarinobacter ectocarpi" Ec32, a new candidate genus of Alphaproteobacteria frequently associated with brown algae.</title>
        <authorList>
            <person name="Dittami S.M."/>
            <person name="Barbeyron T."/>
            <person name="Boyen C."/>
            <person name="Cambefort J."/>
            <person name="Collet G."/>
            <person name="Delage L."/>
            <person name="Gobet A."/>
            <person name="Groisillier A."/>
            <person name="Leblanc C."/>
            <person name="Michel G."/>
            <person name="Scornet D."/>
            <person name="Siegel A."/>
            <person name="Tapia J.E."/>
            <person name="Tonon T."/>
        </authorList>
    </citation>
    <scope>NUCLEOTIDE SEQUENCE [LARGE SCALE GENOMIC DNA]</scope>
    <source>
        <strain evidence="2 3">Ec32</strain>
    </source>
</reference>
<dbReference type="STRING" id="1458461.BN1012_Phect1362"/>
<dbReference type="InterPro" id="IPR006905">
    <property type="entry name" value="Flavin_halogenase"/>
</dbReference>
<dbReference type="InterPro" id="IPR050816">
    <property type="entry name" value="Flavin-dep_Halogenase_NPB"/>
</dbReference>
<organism evidence="2 3">
    <name type="scientific">Candidatus Phaeomarinibacter ectocarpi</name>
    <dbReference type="NCBI Taxonomy" id="1458461"/>
    <lineage>
        <taxon>Bacteria</taxon>
        <taxon>Pseudomonadati</taxon>
        <taxon>Pseudomonadota</taxon>
        <taxon>Alphaproteobacteria</taxon>
        <taxon>Hyphomicrobiales</taxon>
        <taxon>Parvibaculaceae</taxon>
        <taxon>Candidatus Phaeomarinibacter</taxon>
    </lineage>
</organism>
<dbReference type="KEGG" id="pect:BN1012_Phect1362"/>
<name>X5MMV5_9HYPH</name>
<dbReference type="HOGENOM" id="CLU_022247_0_0_5"/>
<keyword evidence="3" id="KW-1185">Reference proteome</keyword>
<dbReference type="Pfam" id="PF04820">
    <property type="entry name" value="Trp_halogenase"/>
    <property type="match status" value="1"/>
</dbReference>